<dbReference type="InterPro" id="IPR006047">
    <property type="entry name" value="GH13_cat_dom"/>
</dbReference>
<dbReference type="Gene3D" id="3.20.20.80">
    <property type="entry name" value="Glycosidases"/>
    <property type="match status" value="1"/>
</dbReference>
<dbReference type="InterPro" id="IPR017853">
    <property type="entry name" value="GH"/>
</dbReference>
<dbReference type="SUPFAM" id="SSF51011">
    <property type="entry name" value="Glycosyl hydrolase domain"/>
    <property type="match status" value="1"/>
</dbReference>
<dbReference type="InterPro" id="IPR013780">
    <property type="entry name" value="Glyco_hydro_b"/>
</dbReference>
<protein>
    <submittedName>
        <fullName evidence="3">DUF3459 domain-containing protein</fullName>
    </submittedName>
</protein>
<dbReference type="CDD" id="cd11313">
    <property type="entry name" value="AmyAc_arch_bac_AmyA"/>
    <property type="match status" value="1"/>
</dbReference>
<dbReference type="SMART" id="SM00642">
    <property type="entry name" value="Aamy"/>
    <property type="match status" value="1"/>
</dbReference>
<evidence type="ECO:0000256" key="1">
    <source>
        <dbReference type="SAM" id="Phobius"/>
    </source>
</evidence>
<dbReference type="PANTHER" id="PTHR10357">
    <property type="entry name" value="ALPHA-AMYLASE FAMILY MEMBER"/>
    <property type="match status" value="1"/>
</dbReference>
<evidence type="ECO:0000313" key="3">
    <source>
        <dbReference type="EMBL" id="HGY57117.1"/>
    </source>
</evidence>
<keyword evidence="1" id="KW-0472">Membrane</keyword>
<organism evidence="3">
    <name type="scientific">Caldithrix abyssi</name>
    <dbReference type="NCBI Taxonomy" id="187145"/>
    <lineage>
        <taxon>Bacteria</taxon>
        <taxon>Pseudomonadati</taxon>
        <taxon>Calditrichota</taxon>
        <taxon>Calditrichia</taxon>
        <taxon>Calditrichales</taxon>
        <taxon>Calditrichaceae</taxon>
        <taxon>Caldithrix</taxon>
    </lineage>
</organism>
<proteinExistence type="predicted"/>
<dbReference type="SUPFAM" id="SSF51445">
    <property type="entry name" value="(Trans)glycosidases"/>
    <property type="match status" value="1"/>
</dbReference>
<dbReference type="Proteomes" id="UP000885779">
    <property type="component" value="Unassembled WGS sequence"/>
</dbReference>
<name>A0A7V4U489_CALAY</name>
<keyword evidence="1" id="KW-0812">Transmembrane</keyword>
<gene>
    <name evidence="3" type="ORF">ENK44_15520</name>
</gene>
<dbReference type="GO" id="GO:0004556">
    <property type="term" value="F:alpha-amylase activity"/>
    <property type="evidence" value="ECO:0007669"/>
    <property type="project" value="TreeGrafter"/>
</dbReference>
<accession>A0A7V4U489</accession>
<feature type="domain" description="Glycosyl hydrolase family 13 catalytic" evidence="2">
    <location>
        <begin position="62"/>
        <end position="378"/>
    </location>
</feature>
<reference evidence="3" key="1">
    <citation type="journal article" date="2020" name="mSystems">
        <title>Genome- and Community-Level Interaction Insights into Carbon Utilization and Element Cycling Functions of Hydrothermarchaeota in Hydrothermal Sediment.</title>
        <authorList>
            <person name="Zhou Z."/>
            <person name="Liu Y."/>
            <person name="Xu W."/>
            <person name="Pan J."/>
            <person name="Luo Z.H."/>
            <person name="Li M."/>
        </authorList>
    </citation>
    <scope>NUCLEOTIDE SEQUENCE [LARGE SCALE GENOMIC DNA]</scope>
    <source>
        <strain evidence="3">HyVt-577</strain>
    </source>
</reference>
<keyword evidence="1" id="KW-1133">Transmembrane helix</keyword>
<dbReference type="EMBL" id="DRQG01000144">
    <property type="protein sequence ID" value="HGY57117.1"/>
    <property type="molecule type" value="Genomic_DNA"/>
</dbReference>
<dbReference type="AlphaFoldDB" id="A0A7V4U489"/>
<dbReference type="GO" id="GO:0009313">
    <property type="term" value="P:oligosaccharide catabolic process"/>
    <property type="evidence" value="ECO:0007669"/>
    <property type="project" value="TreeGrafter"/>
</dbReference>
<dbReference type="Pfam" id="PF00128">
    <property type="entry name" value="Alpha-amylase"/>
    <property type="match status" value="2"/>
</dbReference>
<comment type="caution">
    <text evidence="3">The sequence shown here is derived from an EMBL/GenBank/DDBJ whole genome shotgun (WGS) entry which is preliminary data.</text>
</comment>
<dbReference type="PANTHER" id="PTHR10357:SF205">
    <property type="entry name" value="O-GLYCOSYL HYDROLASE FAMILY 13"/>
    <property type="match status" value="1"/>
</dbReference>
<feature type="transmembrane region" description="Helical" evidence="1">
    <location>
        <begin position="12"/>
        <end position="34"/>
    </location>
</feature>
<evidence type="ECO:0000259" key="2">
    <source>
        <dbReference type="SMART" id="SM00642"/>
    </source>
</evidence>
<dbReference type="Gene3D" id="2.60.40.1180">
    <property type="entry name" value="Golgi alpha-mannosidase II"/>
    <property type="match status" value="1"/>
</dbReference>
<sequence length="470" mass="54483">MAMDNKSTIIKGFFGQGILIMALYALLVGEYNLYGIPNEKTDWHHINGPKAPGWIEDGPLYEIFVRAFSDEGTFKQLEQRLDYLQDSGVNTIWLMPIYPIGQKGRKGELGSPYSVRDYYKVNPELGTEDDLHSLIKNVHQRGMRIIVDMVANHVSNDYVEMKDKPYLFARDDAGNFTREVADWSDVTDFDYDHPETRIYMKDVMRYWIKEFDFDGYRCDVAGMVPTDFWEETVSELKQIKPDIYMLAEWEDPALQVKAFHSTYDWTLYHLLKDIRNGKKPAGMAPEWVEEKRSFYPQNALPLRFIENHDEERAAKVFGKRGFKPFAAFIFSIYGVPLIYNGQEWGETEKPTLFDKVEIDWNQQDKDILDFYRALIRLRREYPALRSKRLTILKNDRPDKVMSFLKTAGKSRLAVVLNTGGEEITVTLDKGTIPAEARLTNLLGESKTLTPEQWAKQTLAPFSASIWEVKP</sequence>